<keyword evidence="5" id="KW-1185">Reference proteome</keyword>
<dbReference type="RefSeq" id="WP_207856497.1">
    <property type="nucleotide sequence ID" value="NZ_JAFREP010000002.1"/>
</dbReference>
<dbReference type="AlphaFoldDB" id="A0A8J7Q5M1"/>
<comment type="caution">
    <text evidence="4">The sequence shown here is derived from an EMBL/GenBank/DDBJ whole genome shotgun (WGS) entry which is preliminary data.</text>
</comment>
<protein>
    <recommendedName>
        <fullName evidence="6">PspA/IM30 family protein</fullName>
    </recommendedName>
</protein>
<dbReference type="EMBL" id="JAFREP010000002">
    <property type="protein sequence ID" value="MBO1317260.1"/>
    <property type="molecule type" value="Genomic_DNA"/>
</dbReference>
<organism evidence="4 5">
    <name type="scientific">Acanthopleuribacter pedis</name>
    <dbReference type="NCBI Taxonomy" id="442870"/>
    <lineage>
        <taxon>Bacteria</taxon>
        <taxon>Pseudomonadati</taxon>
        <taxon>Acidobacteriota</taxon>
        <taxon>Holophagae</taxon>
        <taxon>Acanthopleuribacterales</taxon>
        <taxon>Acanthopleuribacteraceae</taxon>
        <taxon>Acanthopleuribacter</taxon>
    </lineage>
</organism>
<feature type="compositionally biased region" description="Basic and acidic residues" evidence="2">
    <location>
        <begin position="251"/>
        <end position="272"/>
    </location>
</feature>
<reference evidence="4" key="1">
    <citation type="submission" date="2021-03" db="EMBL/GenBank/DDBJ databases">
        <authorList>
            <person name="Wang G."/>
        </authorList>
    </citation>
    <scope>NUCLEOTIDE SEQUENCE</scope>
    <source>
        <strain evidence="4">KCTC 12899</strain>
    </source>
</reference>
<dbReference type="Proteomes" id="UP000664417">
    <property type="component" value="Unassembled WGS sequence"/>
</dbReference>
<evidence type="ECO:0000313" key="5">
    <source>
        <dbReference type="Proteomes" id="UP000664417"/>
    </source>
</evidence>
<evidence type="ECO:0000313" key="3">
    <source>
        <dbReference type="EMBL" id="MBO1317260.1"/>
    </source>
</evidence>
<keyword evidence="1" id="KW-0175">Coiled coil</keyword>
<feature type="coiled-coil region" evidence="1">
    <location>
        <begin position="50"/>
        <end position="173"/>
    </location>
</feature>
<gene>
    <name evidence="3" type="ORF">J3U88_02225</name>
    <name evidence="4" type="ORF">J3U88_08865</name>
</gene>
<name>A0A8J7Q5M1_9BACT</name>
<evidence type="ECO:0000256" key="2">
    <source>
        <dbReference type="SAM" id="MobiDB-lite"/>
    </source>
</evidence>
<feature type="region of interest" description="Disordered" evidence="2">
    <location>
        <begin position="235"/>
        <end position="272"/>
    </location>
</feature>
<accession>A0A8J7Q5M1</accession>
<dbReference type="EMBL" id="JAFREP010000006">
    <property type="protein sequence ID" value="MBO1318567.1"/>
    <property type="molecule type" value="Genomic_DNA"/>
</dbReference>
<sequence>MSNEQVGIVRAVFRYFKYWNWKKARGIIAAADEQFTGSVDGISAAFEMHQDKLVRQYQELRDAISEVEAVLEDKRHRLEQLNQEEEDLLQKRDGALNLAEQAQAAGDEKGYEAHAGAFERFQVRIEEIEQTQARLQAEVGETSGTMDRYMLRLQDMQSEIQKLPQQKAEAVAEHVSAKRIIELNDRLQGLENSIDRGPISAVMETNRNLTAKAKISEKLAGTDIRVQDKAYENAGRVSTARSKMESMMAARRAEKEGPAAEKTGDERERPTI</sequence>
<evidence type="ECO:0000313" key="4">
    <source>
        <dbReference type="EMBL" id="MBO1318567.1"/>
    </source>
</evidence>
<evidence type="ECO:0000256" key="1">
    <source>
        <dbReference type="SAM" id="Coils"/>
    </source>
</evidence>
<proteinExistence type="predicted"/>
<evidence type="ECO:0008006" key="6">
    <source>
        <dbReference type="Google" id="ProtNLM"/>
    </source>
</evidence>